<dbReference type="GO" id="GO:0005737">
    <property type="term" value="C:cytoplasm"/>
    <property type="evidence" value="ECO:0007669"/>
    <property type="project" value="TreeGrafter"/>
</dbReference>
<comment type="similarity">
    <text evidence="1">Belongs to the calycin superfamily. Lipocalin family.</text>
</comment>
<dbReference type="PANTHER" id="PTHR10612">
    <property type="entry name" value="APOLIPOPROTEIN D"/>
    <property type="match status" value="1"/>
</dbReference>
<sequence>LLPHTMKLLSFLLVLVAVVAADKIPDFVVPGQCPAVGESKLWSEQVPNHANYAGVWYQFALTNNPYQLIDKCVRNEYSFDGKQFEITSTGVTTDGSLLKRNGKAYPSPLGDPHLTIDYENSWAAPYVILDTDYTNFACIYSCHSYNFDYYSDFAFIFTRSPSLADKFVKRCEAAFKSIDVDTSRFTKTVQGSSCNYDVQKTL</sequence>
<evidence type="ECO:0000313" key="6">
    <source>
        <dbReference type="Proteomes" id="UP001445076"/>
    </source>
</evidence>
<feature type="signal peptide" evidence="3">
    <location>
        <begin position="1"/>
        <end position="21"/>
    </location>
</feature>
<dbReference type="Gene3D" id="2.40.128.20">
    <property type="match status" value="1"/>
</dbReference>
<dbReference type="PANTHER" id="PTHR10612:SF34">
    <property type="entry name" value="APOLIPOPROTEIN D"/>
    <property type="match status" value="1"/>
</dbReference>
<dbReference type="InterPro" id="IPR003057">
    <property type="entry name" value="Invtbrt_color"/>
</dbReference>
<evidence type="ECO:0000256" key="1">
    <source>
        <dbReference type="ARBA" id="ARBA00006889"/>
    </source>
</evidence>
<name>A0AAW0XRH0_CHEQU</name>
<feature type="non-terminal residue" evidence="5">
    <location>
        <position position="1"/>
    </location>
</feature>
<keyword evidence="3" id="KW-0732">Signal</keyword>
<evidence type="ECO:0000313" key="5">
    <source>
        <dbReference type="EMBL" id="KAK8742210.1"/>
    </source>
</evidence>
<dbReference type="GO" id="GO:0006629">
    <property type="term" value="P:lipid metabolic process"/>
    <property type="evidence" value="ECO:0007669"/>
    <property type="project" value="TreeGrafter"/>
</dbReference>
<gene>
    <name evidence="5" type="ORF">OTU49_002179</name>
</gene>
<dbReference type="PIRSF" id="PIRSF036893">
    <property type="entry name" value="Lipocalin_ApoD"/>
    <property type="match status" value="1"/>
</dbReference>
<dbReference type="GO" id="GO:0031409">
    <property type="term" value="F:pigment binding"/>
    <property type="evidence" value="ECO:0007669"/>
    <property type="project" value="InterPro"/>
</dbReference>
<accession>A0AAW0XRH0</accession>
<dbReference type="AlphaFoldDB" id="A0AAW0XRH0"/>
<feature type="chain" id="PRO_5044001967" description="Lipocalin/cytosolic fatty-acid binding domain-containing protein" evidence="3">
    <location>
        <begin position="22"/>
        <end position="202"/>
    </location>
</feature>
<dbReference type="PRINTS" id="PR01273">
    <property type="entry name" value="INVTBRTCOLOR"/>
</dbReference>
<evidence type="ECO:0000256" key="2">
    <source>
        <dbReference type="ARBA" id="ARBA00023157"/>
    </source>
</evidence>
<protein>
    <recommendedName>
        <fullName evidence="4">Lipocalin/cytosolic fatty-acid binding domain-containing protein</fullName>
    </recommendedName>
</protein>
<proteinExistence type="inferred from homology"/>
<keyword evidence="2" id="KW-1015">Disulfide bond</keyword>
<dbReference type="InterPro" id="IPR012674">
    <property type="entry name" value="Calycin"/>
</dbReference>
<dbReference type="GO" id="GO:0000302">
    <property type="term" value="P:response to reactive oxygen species"/>
    <property type="evidence" value="ECO:0007669"/>
    <property type="project" value="TreeGrafter"/>
</dbReference>
<evidence type="ECO:0000256" key="3">
    <source>
        <dbReference type="SAM" id="SignalP"/>
    </source>
</evidence>
<dbReference type="EMBL" id="JARKIK010000029">
    <property type="protein sequence ID" value="KAK8742210.1"/>
    <property type="molecule type" value="Genomic_DNA"/>
</dbReference>
<dbReference type="SUPFAM" id="SSF50814">
    <property type="entry name" value="Lipocalins"/>
    <property type="match status" value="1"/>
</dbReference>
<feature type="domain" description="Lipocalin/cytosolic fatty-acid binding" evidence="4">
    <location>
        <begin position="53"/>
        <end position="190"/>
    </location>
</feature>
<organism evidence="5 6">
    <name type="scientific">Cherax quadricarinatus</name>
    <name type="common">Australian red claw crayfish</name>
    <dbReference type="NCBI Taxonomy" id="27406"/>
    <lineage>
        <taxon>Eukaryota</taxon>
        <taxon>Metazoa</taxon>
        <taxon>Ecdysozoa</taxon>
        <taxon>Arthropoda</taxon>
        <taxon>Crustacea</taxon>
        <taxon>Multicrustacea</taxon>
        <taxon>Malacostraca</taxon>
        <taxon>Eumalacostraca</taxon>
        <taxon>Eucarida</taxon>
        <taxon>Decapoda</taxon>
        <taxon>Pleocyemata</taxon>
        <taxon>Astacidea</taxon>
        <taxon>Parastacoidea</taxon>
        <taxon>Parastacidae</taxon>
        <taxon>Cherax</taxon>
    </lineage>
</organism>
<comment type="caution">
    <text evidence="5">The sequence shown here is derived from an EMBL/GenBank/DDBJ whole genome shotgun (WGS) entry which is preliminary data.</text>
</comment>
<evidence type="ECO:0000259" key="4">
    <source>
        <dbReference type="Pfam" id="PF00061"/>
    </source>
</evidence>
<reference evidence="5 6" key="1">
    <citation type="journal article" date="2024" name="BMC Genomics">
        <title>Genome assembly of redclaw crayfish (Cherax quadricarinatus) provides insights into its immune adaptation and hypoxia tolerance.</title>
        <authorList>
            <person name="Liu Z."/>
            <person name="Zheng J."/>
            <person name="Li H."/>
            <person name="Fang K."/>
            <person name="Wang S."/>
            <person name="He J."/>
            <person name="Zhou D."/>
            <person name="Weng S."/>
            <person name="Chi M."/>
            <person name="Gu Z."/>
            <person name="He J."/>
            <person name="Li F."/>
            <person name="Wang M."/>
        </authorList>
    </citation>
    <scope>NUCLEOTIDE SEQUENCE [LARGE SCALE GENOMIC DNA]</scope>
    <source>
        <strain evidence="5">ZL_2023a</strain>
    </source>
</reference>
<dbReference type="Pfam" id="PF00061">
    <property type="entry name" value="Lipocalin"/>
    <property type="match status" value="1"/>
</dbReference>
<dbReference type="Proteomes" id="UP001445076">
    <property type="component" value="Unassembled WGS sequence"/>
</dbReference>
<keyword evidence="6" id="KW-1185">Reference proteome</keyword>
<dbReference type="InterPro" id="IPR022271">
    <property type="entry name" value="Lipocalin_ApoD"/>
</dbReference>
<dbReference type="InterPro" id="IPR000566">
    <property type="entry name" value="Lipocln_cytosolic_FA-bd_dom"/>
</dbReference>